<reference evidence="1" key="1">
    <citation type="submission" date="2015-04" db="UniProtKB">
        <authorList>
            <consortium name="EnsemblPlants"/>
        </authorList>
    </citation>
    <scope>IDENTIFICATION</scope>
</reference>
<protein>
    <submittedName>
        <fullName evidence="1">Uncharacterized protein</fullName>
    </submittedName>
</protein>
<dbReference type="Proteomes" id="UP000026962">
    <property type="component" value="Chromosome 4"/>
</dbReference>
<name>A0A0E0KM05_ORYPU</name>
<evidence type="ECO:0000313" key="1">
    <source>
        <dbReference type="EnsemblPlants" id="OPUNC04G00170.1"/>
    </source>
</evidence>
<keyword evidence="2" id="KW-1185">Reference proteome</keyword>
<dbReference type="EnsemblPlants" id="OPUNC04G00170.1">
    <property type="protein sequence ID" value="OPUNC04G00170.1"/>
    <property type="gene ID" value="OPUNC04G00170"/>
</dbReference>
<organism evidence="1">
    <name type="scientific">Oryza punctata</name>
    <name type="common">Red rice</name>
    <dbReference type="NCBI Taxonomy" id="4537"/>
    <lineage>
        <taxon>Eukaryota</taxon>
        <taxon>Viridiplantae</taxon>
        <taxon>Streptophyta</taxon>
        <taxon>Embryophyta</taxon>
        <taxon>Tracheophyta</taxon>
        <taxon>Spermatophyta</taxon>
        <taxon>Magnoliopsida</taxon>
        <taxon>Liliopsida</taxon>
        <taxon>Poales</taxon>
        <taxon>Poaceae</taxon>
        <taxon>BOP clade</taxon>
        <taxon>Oryzoideae</taxon>
        <taxon>Oryzeae</taxon>
        <taxon>Oryzinae</taxon>
        <taxon>Oryza</taxon>
    </lineage>
</organism>
<evidence type="ECO:0000313" key="2">
    <source>
        <dbReference type="Proteomes" id="UP000026962"/>
    </source>
</evidence>
<proteinExistence type="predicted"/>
<sequence length="106" mass="11417">MTFARGDLTQPEYIRYVSIEATVGYNTINENVLGQMRSCRTKPSNKDRRPSSHIASAAVGLFEKGSTVAVVEQWVAPGLETMLVATAVEQWAAPGSQTTVAAMAVE</sequence>
<accession>A0A0E0KM05</accession>
<dbReference type="AlphaFoldDB" id="A0A0E0KM05"/>
<dbReference type="HOGENOM" id="CLU_2227549_0_0_1"/>
<dbReference type="Gramene" id="OPUNC04G00170.1">
    <property type="protein sequence ID" value="OPUNC04G00170.1"/>
    <property type="gene ID" value="OPUNC04G00170"/>
</dbReference>
<reference evidence="1" key="2">
    <citation type="submission" date="2018-05" db="EMBL/GenBank/DDBJ databases">
        <title>OpunRS2 (Oryza punctata Reference Sequence Version 2).</title>
        <authorList>
            <person name="Zhang J."/>
            <person name="Kudrna D."/>
            <person name="Lee S."/>
            <person name="Talag J."/>
            <person name="Welchert J."/>
            <person name="Wing R.A."/>
        </authorList>
    </citation>
    <scope>NUCLEOTIDE SEQUENCE [LARGE SCALE GENOMIC DNA]</scope>
</reference>